<reference evidence="3 4" key="1">
    <citation type="journal article" date="2019" name="Int. J. Syst. Evol. Microbiol.">
        <title>The Global Catalogue of Microorganisms (GCM) 10K type strain sequencing project: providing services to taxonomists for standard genome sequencing and annotation.</title>
        <authorList>
            <consortium name="The Broad Institute Genomics Platform"/>
            <consortium name="The Broad Institute Genome Sequencing Center for Infectious Disease"/>
            <person name="Wu L."/>
            <person name="Ma J."/>
        </authorList>
    </citation>
    <scope>NUCLEOTIDE SEQUENCE [LARGE SCALE GENOMIC DNA]</scope>
    <source>
        <strain evidence="3 4">JCM 15591</strain>
    </source>
</reference>
<dbReference type="PANTHER" id="PTHR43581">
    <property type="entry name" value="ATP/GTP PHOSPHATASE"/>
    <property type="match status" value="1"/>
</dbReference>
<evidence type="ECO:0000313" key="3">
    <source>
        <dbReference type="EMBL" id="GAA1772563.1"/>
    </source>
</evidence>
<organism evidence="3 4">
    <name type="scientific">Nostocoides vanveenii</name>
    <dbReference type="NCBI Taxonomy" id="330835"/>
    <lineage>
        <taxon>Bacteria</taxon>
        <taxon>Bacillati</taxon>
        <taxon>Actinomycetota</taxon>
        <taxon>Actinomycetes</taxon>
        <taxon>Micrococcales</taxon>
        <taxon>Intrasporangiaceae</taxon>
        <taxon>Nostocoides</taxon>
    </lineage>
</organism>
<evidence type="ECO:0000259" key="2">
    <source>
        <dbReference type="Pfam" id="PF13476"/>
    </source>
</evidence>
<dbReference type="PANTHER" id="PTHR43581:SF4">
    <property type="entry name" value="ATP_GTP PHOSPHATASE"/>
    <property type="match status" value="1"/>
</dbReference>
<proteinExistence type="predicted"/>
<dbReference type="Proteomes" id="UP001501475">
    <property type="component" value="Unassembled WGS sequence"/>
</dbReference>
<evidence type="ECO:0000313" key="4">
    <source>
        <dbReference type="Proteomes" id="UP001501475"/>
    </source>
</evidence>
<dbReference type="InterPro" id="IPR027417">
    <property type="entry name" value="P-loop_NTPase"/>
</dbReference>
<keyword evidence="4" id="KW-1185">Reference proteome</keyword>
<dbReference type="InterPro" id="IPR051396">
    <property type="entry name" value="Bact_Antivir_Def_Nuclease"/>
</dbReference>
<dbReference type="InterPro" id="IPR038729">
    <property type="entry name" value="Rad50/SbcC_AAA"/>
</dbReference>
<gene>
    <name evidence="3" type="ORF">GCM10009810_32390</name>
</gene>
<accession>A0ABN2L270</accession>
<feature type="domain" description="Endonuclease GajA/Old nuclease/RecF-like AAA" evidence="1">
    <location>
        <begin position="263"/>
        <end position="339"/>
    </location>
</feature>
<name>A0ABN2L270_9MICO</name>
<sequence>MKLTHIRVKDFRSFSGEHEFEVSSGVNYFVGPNNCGKSNLVRALELALDSDASYVPERDRPARTGAMGAPPTSRITLTFDVGKTGPEVTLLRRADEYERAVRKARKGATTGKIQTYAADREVRMVTSFTGQGGRQTTFQAKGYGAASLPADSPKHVKLEAQFRSVVRSAVVHSGEDLESLLQGKFRQILQLVIADHLGEELGNAEQARSQYLAALQAELLEPLRAQIEARVGAMFPEIAAATLVPELPSVAETLSSVDVQLGDLVTTRLIDKGTGVRGAVLVSMLQYLAEQSRRSLVLAVEEPEAFLHPAAQEVIMEQLEELATRPDVSLLVTTHSPYVLSRRADASITELRKRSDGATSRAACCAGDESRAELIGSLYRDAGMAGVLERALSIPAGTRAVVITEGYTDGEFLRIACQAAGCAELLDGIHIISANGAKKVVFQAILARSATDKPVVAILDHDDQGRAAISKLEDFGWAKNKDLVSLASWPDKCPKGHDAEIEDLVPSLLWEDVIESVGELLVIDSKQKCDGKWHFQLSSTGKLEALGILPGVLKAEHAKPLVWLAEEINARVAKIEKSSAAAKAHAKTSGTS</sequence>
<dbReference type="CDD" id="cd00188">
    <property type="entry name" value="TOPRIM"/>
    <property type="match status" value="1"/>
</dbReference>
<dbReference type="InterPro" id="IPR041685">
    <property type="entry name" value="AAA_GajA/Old/RecF-like"/>
</dbReference>
<evidence type="ECO:0000259" key="1">
    <source>
        <dbReference type="Pfam" id="PF13175"/>
    </source>
</evidence>
<feature type="domain" description="Rad50/SbcC-type AAA" evidence="2">
    <location>
        <begin position="6"/>
        <end position="115"/>
    </location>
</feature>
<dbReference type="Gene3D" id="3.40.50.300">
    <property type="entry name" value="P-loop containing nucleotide triphosphate hydrolases"/>
    <property type="match status" value="1"/>
</dbReference>
<dbReference type="RefSeq" id="WP_344068101.1">
    <property type="nucleotide sequence ID" value="NZ_BAAAPN010000095.1"/>
</dbReference>
<protein>
    <submittedName>
        <fullName evidence="3">Uncharacterized protein</fullName>
    </submittedName>
</protein>
<dbReference type="EMBL" id="BAAAPN010000095">
    <property type="protein sequence ID" value="GAA1772563.1"/>
    <property type="molecule type" value="Genomic_DNA"/>
</dbReference>
<dbReference type="Pfam" id="PF13476">
    <property type="entry name" value="AAA_23"/>
    <property type="match status" value="1"/>
</dbReference>
<dbReference type="SUPFAM" id="SSF52540">
    <property type="entry name" value="P-loop containing nucleoside triphosphate hydrolases"/>
    <property type="match status" value="1"/>
</dbReference>
<comment type="caution">
    <text evidence="3">The sequence shown here is derived from an EMBL/GenBank/DDBJ whole genome shotgun (WGS) entry which is preliminary data.</text>
</comment>
<dbReference type="Pfam" id="PF13175">
    <property type="entry name" value="AAA_15"/>
    <property type="match status" value="1"/>
</dbReference>